<evidence type="ECO:0000256" key="5">
    <source>
        <dbReference type="SAM" id="MobiDB-lite"/>
    </source>
</evidence>
<feature type="transmembrane region" description="Helical" evidence="6">
    <location>
        <begin position="203"/>
        <end position="220"/>
    </location>
</feature>
<evidence type="ECO:0000259" key="7">
    <source>
        <dbReference type="Pfam" id="PF04547"/>
    </source>
</evidence>
<evidence type="ECO:0000313" key="9">
    <source>
        <dbReference type="EMBL" id="KAF9063292.1"/>
    </source>
</evidence>
<sequence length="790" mass="88321">MTIDAGPGVDVIILVRIPDSHKHAEETKERYGSLLKTLQDGGLKAVGRRGDSDGKILVFVSCPEAALNVLIHKAREIDFLSGLPVTPIPDQYSLSPAERIRLVHSFITSAPSDGGLGIHPDIPRWGLISSVFCLHDLAFNELWLQKWASNWISTASVPHEQIRAHFGDAFSLYFIFIQSYSRALGLPAVVGFLFWMFGASYSPIYSFLISIWAIGFVEWWRVEERRIAMRFGVRGATRVEKARVQNAHQDDSPWIREFRILATIPVILGFALLLAVLMTAIFLLEEFCEHFYTGPGQQYVAFAPTVVYAILVPHLISFFQSCAEWFATWENHPHHSGHDASVTLKTFIFTALVAYLSLTLTALVYVPFGDALVKAALRWFPSTTLGNGLKLDRSRLEEQMFAYTATNQIIDSIQEIGWPYAMKTWDTLFGLIWNLKHEQPVESGPIAESPLVDSPTSESPTAGLPLVDSPISESPIAGFPLVDSPTSETPTTGLPLVDSPTSESFPEHPHTPFSSAFSNLRSFSTSLTQTLLHPSFFSHSQESLLTHAIHESSLPSTPANLSTDYSEMVIQFGYIVLWSTIFPLAPLFALLNNIIEMRKDAFRIAKQERRPIPERTESIGAWLEVLEFLGWSGIVVNTILVALFCPRGGQCGHLFDLTGDTGTPIEMISLALSDAVWDEEDRTAWRELGLTVLLLVLAASQAWVLVRAALRHLMHKVLWEGSSEVERWRTEERKVKEAFLEGFQGQELQADTNEGKTDTENMASSSPDLVTQFWAYDEGMEEIQRLKKEE</sequence>
<dbReference type="PANTHER" id="PTHR12308">
    <property type="entry name" value="ANOCTAMIN"/>
    <property type="match status" value="1"/>
</dbReference>
<comment type="caution">
    <text evidence="9">The sequence shown here is derived from an EMBL/GenBank/DDBJ whole genome shotgun (WGS) entry which is preliminary data.</text>
</comment>
<evidence type="ECO:0000256" key="6">
    <source>
        <dbReference type="SAM" id="Phobius"/>
    </source>
</evidence>
<organism evidence="9 10">
    <name type="scientific">Rhodocollybia butyracea</name>
    <dbReference type="NCBI Taxonomy" id="206335"/>
    <lineage>
        <taxon>Eukaryota</taxon>
        <taxon>Fungi</taxon>
        <taxon>Dikarya</taxon>
        <taxon>Basidiomycota</taxon>
        <taxon>Agaricomycotina</taxon>
        <taxon>Agaricomycetes</taxon>
        <taxon>Agaricomycetidae</taxon>
        <taxon>Agaricales</taxon>
        <taxon>Marasmiineae</taxon>
        <taxon>Omphalotaceae</taxon>
        <taxon>Rhodocollybia</taxon>
    </lineage>
</organism>
<feature type="transmembrane region" description="Helical" evidence="6">
    <location>
        <begin position="688"/>
        <end position="706"/>
    </location>
</feature>
<dbReference type="Pfam" id="PF04547">
    <property type="entry name" value="Anoctamin"/>
    <property type="match status" value="1"/>
</dbReference>
<evidence type="ECO:0000313" key="10">
    <source>
        <dbReference type="Proteomes" id="UP000772434"/>
    </source>
</evidence>
<dbReference type="AlphaFoldDB" id="A0A9P5PHI2"/>
<reference evidence="9" key="1">
    <citation type="submission" date="2020-11" db="EMBL/GenBank/DDBJ databases">
        <authorList>
            <consortium name="DOE Joint Genome Institute"/>
            <person name="Ahrendt S."/>
            <person name="Riley R."/>
            <person name="Andreopoulos W."/>
            <person name="Labutti K."/>
            <person name="Pangilinan J."/>
            <person name="Ruiz-Duenas F.J."/>
            <person name="Barrasa J.M."/>
            <person name="Sanchez-Garcia M."/>
            <person name="Camarero S."/>
            <person name="Miyauchi S."/>
            <person name="Serrano A."/>
            <person name="Linde D."/>
            <person name="Babiker R."/>
            <person name="Drula E."/>
            <person name="Ayuso-Fernandez I."/>
            <person name="Pacheco R."/>
            <person name="Padilla G."/>
            <person name="Ferreira P."/>
            <person name="Barriuso J."/>
            <person name="Kellner H."/>
            <person name="Castanera R."/>
            <person name="Alfaro M."/>
            <person name="Ramirez L."/>
            <person name="Pisabarro A.G."/>
            <person name="Kuo A."/>
            <person name="Tritt A."/>
            <person name="Lipzen A."/>
            <person name="He G."/>
            <person name="Yan M."/>
            <person name="Ng V."/>
            <person name="Cullen D."/>
            <person name="Martin F."/>
            <person name="Rosso M.-N."/>
            <person name="Henrissat B."/>
            <person name="Hibbett D."/>
            <person name="Martinez A.T."/>
            <person name="Grigoriev I.V."/>
        </authorList>
    </citation>
    <scope>NUCLEOTIDE SEQUENCE</scope>
    <source>
        <strain evidence="9">AH 40177</strain>
    </source>
</reference>
<evidence type="ECO:0000256" key="3">
    <source>
        <dbReference type="ARBA" id="ARBA00022989"/>
    </source>
</evidence>
<name>A0A9P5PHI2_9AGAR</name>
<protein>
    <submittedName>
        <fullName evidence="9">Calcium-activated chloride channel-domain-containing protein</fullName>
    </submittedName>
</protein>
<evidence type="ECO:0000256" key="1">
    <source>
        <dbReference type="ARBA" id="ARBA00004141"/>
    </source>
</evidence>
<feature type="region of interest" description="Disordered" evidence="5">
    <location>
        <begin position="444"/>
        <end position="510"/>
    </location>
</feature>
<gene>
    <name evidence="9" type="ORF">BDP27DRAFT_1427006</name>
</gene>
<proteinExistence type="predicted"/>
<dbReference type="InterPro" id="IPR049456">
    <property type="entry name" value="Anoctamin_N_fung"/>
</dbReference>
<keyword evidence="3 6" id="KW-1133">Transmembrane helix</keyword>
<keyword evidence="10" id="KW-1185">Reference proteome</keyword>
<dbReference type="Pfam" id="PF20877">
    <property type="entry name" value="Anoctamin_N"/>
    <property type="match status" value="1"/>
</dbReference>
<feature type="transmembrane region" description="Helical" evidence="6">
    <location>
        <begin position="299"/>
        <end position="326"/>
    </location>
</feature>
<evidence type="ECO:0000256" key="2">
    <source>
        <dbReference type="ARBA" id="ARBA00022692"/>
    </source>
</evidence>
<dbReference type="InterPro" id="IPR049452">
    <property type="entry name" value="Anoctamin_TM"/>
</dbReference>
<feature type="transmembrane region" description="Helical" evidence="6">
    <location>
        <begin position="572"/>
        <end position="595"/>
    </location>
</feature>
<dbReference type="GO" id="GO:0005254">
    <property type="term" value="F:chloride channel activity"/>
    <property type="evidence" value="ECO:0007669"/>
    <property type="project" value="TreeGrafter"/>
</dbReference>
<keyword evidence="2 6" id="KW-0812">Transmembrane</keyword>
<feature type="domain" description="Anoctamin transmembrane" evidence="7">
    <location>
        <begin position="162"/>
        <end position="717"/>
    </location>
</feature>
<dbReference type="InterPro" id="IPR007632">
    <property type="entry name" value="Anoctamin"/>
</dbReference>
<accession>A0A9P5PHI2</accession>
<dbReference type="GO" id="GO:0032541">
    <property type="term" value="C:cortical endoplasmic reticulum"/>
    <property type="evidence" value="ECO:0007669"/>
    <property type="project" value="TreeGrafter"/>
</dbReference>
<feature type="domain" description="Anoctamin alpha-beta plait" evidence="8">
    <location>
        <begin position="8"/>
        <end position="126"/>
    </location>
</feature>
<dbReference type="Proteomes" id="UP000772434">
    <property type="component" value="Unassembled WGS sequence"/>
</dbReference>
<dbReference type="GO" id="GO:0016020">
    <property type="term" value="C:membrane"/>
    <property type="evidence" value="ECO:0007669"/>
    <property type="project" value="UniProtKB-SubCell"/>
</dbReference>
<keyword evidence="4 6" id="KW-0472">Membrane</keyword>
<feature type="transmembrane region" description="Helical" evidence="6">
    <location>
        <begin position="172"/>
        <end position="197"/>
    </location>
</feature>
<evidence type="ECO:0000256" key="4">
    <source>
        <dbReference type="ARBA" id="ARBA00023136"/>
    </source>
</evidence>
<dbReference type="PANTHER" id="PTHR12308:SF73">
    <property type="entry name" value="ANOCTAMIN"/>
    <property type="match status" value="1"/>
</dbReference>
<feature type="transmembrane region" description="Helical" evidence="6">
    <location>
        <begin position="347"/>
        <end position="368"/>
    </location>
</feature>
<feature type="transmembrane region" description="Helical" evidence="6">
    <location>
        <begin position="260"/>
        <end position="284"/>
    </location>
</feature>
<comment type="subcellular location">
    <subcellularLocation>
        <location evidence="1">Membrane</location>
        <topology evidence="1">Multi-pass membrane protein</topology>
    </subcellularLocation>
</comment>
<evidence type="ECO:0000259" key="8">
    <source>
        <dbReference type="Pfam" id="PF20877"/>
    </source>
</evidence>
<dbReference type="EMBL" id="JADNRY010000149">
    <property type="protein sequence ID" value="KAF9063292.1"/>
    <property type="molecule type" value="Genomic_DNA"/>
</dbReference>
<dbReference type="OrthoDB" id="296386at2759"/>